<feature type="compositionally biased region" description="Low complexity" evidence="1">
    <location>
        <begin position="111"/>
        <end position="130"/>
    </location>
</feature>
<evidence type="ECO:0000256" key="1">
    <source>
        <dbReference type="SAM" id="MobiDB-lite"/>
    </source>
</evidence>
<proteinExistence type="predicted"/>
<dbReference type="Pfam" id="PF20149">
    <property type="entry name" value="DUF6532"/>
    <property type="match status" value="1"/>
</dbReference>
<accession>A0A8H7M5A8</accession>
<evidence type="ECO:0000259" key="2">
    <source>
        <dbReference type="Pfam" id="PF20149"/>
    </source>
</evidence>
<evidence type="ECO:0000313" key="3">
    <source>
        <dbReference type="EMBL" id="KAF8755572.1"/>
    </source>
</evidence>
<feature type="region of interest" description="Disordered" evidence="1">
    <location>
        <begin position="86"/>
        <end position="137"/>
    </location>
</feature>
<dbReference type="Proteomes" id="UP000614334">
    <property type="component" value="Unassembled WGS sequence"/>
</dbReference>
<dbReference type="EMBL" id="JACYCF010000008">
    <property type="protein sequence ID" value="KAF8755572.1"/>
    <property type="molecule type" value="Genomic_DNA"/>
</dbReference>
<reference evidence="3" key="1">
    <citation type="submission" date="2020-09" db="EMBL/GenBank/DDBJ databases">
        <title>Comparative genome analyses of four rice-infecting Rhizoctonia solani isolates reveal extensive enrichment of homogalacturonan modification genes.</title>
        <authorList>
            <person name="Lee D.-Y."/>
            <person name="Jeon J."/>
            <person name="Kim K.-T."/>
            <person name="Cheong K."/>
            <person name="Song H."/>
            <person name="Choi G."/>
            <person name="Ko J."/>
            <person name="Opiyo S.O."/>
            <person name="Zuo S."/>
            <person name="Madhav S."/>
            <person name="Lee Y.-H."/>
            <person name="Wang G.-L."/>
        </authorList>
    </citation>
    <scope>NUCLEOTIDE SEQUENCE</scope>
    <source>
        <strain evidence="3">AG1-IA B2</strain>
    </source>
</reference>
<organism evidence="3 4">
    <name type="scientific">Rhizoctonia solani</name>
    <dbReference type="NCBI Taxonomy" id="456999"/>
    <lineage>
        <taxon>Eukaryota</taxon>
        <taxon>Fungi</taxon>
        <taxon>Dikarya</taxon>
        <taxon>Basidiomycota</taxon>
        <taxon>Agaricomycotina</taxon>
        <taxon>Agaricomycetes</taxon>
        <taxon>Cantharellales</taxon>
        <taxon>Ceratobasidiaceae</taxon>
        <taxon>Rhizoctonia</taxon>
    </lineage>
</organism>
<feature type="compositionally biased region" description="Polar residues" evidence="1">
    <location>
        <begin position="90"/>
        <end position="99"/>
    </location>
</feature>
<dbReference type="InterPro" id="IPR045341">
    <property type="entry name" value="DUF6532"/>
</dbReference>
<name>A0A8H7M5A8_9AGAM</name>
<comment type="caution">
    <text evidence="3">The sequence shown here is derived from an EMBL/GenBank/DDBJ whole genome shotgun (WGS) entry which is preliminary data.</text>
</comment>
<protein>
    <recommendedName>
        <fullName evidence="2">DUF6532 domain-containing protein</fullName>
    </recommendedName>
</protein>
<feature type="region of interest" description="Disordered" evidence="1">
    <location>
        <begin position="230"/>
        <end position="279"/>
    </location>
</feature>
<dbReference type="AlphaFoldDB" id="A0A8H7M5A8"/>
<feature type="domain" description="DUF6532" evidence="2">
    <location>
        <begin position="448"/>
        <end position="578"/>
    </location>
</feature>
<sequence>MFTSPTLSSIQATSAAQSCTAPLLPSPTATTLSGVAPGYACFDTPLPGVEEVFLLQLQRACKETQLGELWRQQLCPKSIQKINLRPTALSRPQRSNATMSPRSIPPPVIPPSQSSSPPSNTVPSSTSNRSALVATKTAHSLSKSTVKGFDREVLVKEVSCVLGEDCSCLPTQELESLLEAVQNSEETPHVTEERETENQTIVHPPEALKIGGGFCLAVFSDAPEALPIAGLKRPNANPSKTAAKRTCTTEGGEDTDTKDEDNSTQPPAPPSNSIPLQFASPSVSPCLSDVLRAKVSPTPSSNGLSVNNISLLLNLALNIARRVPNTPAHVQGTLSAGDAAISPVFEQLCSSLQSRLTQGPVATANQGIPPPLEPYLNLQPSTLVAATPNVLPDNEETLQAMAAAKPQTRIKSIKPAMRDYSGNKRQVLTSAVLDLLAYIYLPDVPQESFDLGALKLLSACAAWLRGLVWDNLRQLVVFMYGLHKPPLNEAQRLENKQIVGRALPNAFHCFDMSKPRSQQYEHPIIQRAIATGLFYSPDAIGAIQFCLEEWETGTFKAKDLRAERQYNTYCAHLRGLQQYDTAAHGRLTRFRQRWFNFAIQHSGASIATVAHTQECTNAANVCPDTPVNNLESSPEL</sequence>
<evidence type="ECO:0000313" key="4">
    <source>
        <dbReference type="Proteomes" id="UP000614334"/>
    </source>
</evidence>
<gene>
    <name evidence="3" type="ORF">RHS01_05088</name>
</gene>